<proteinExistence type="predicted"/>
<dbReference type="AlphaFoldDB" id="A0A7Y9E392"/>
<protein>
    <submittedName>
        <fullName evidence="1">Uncharacterized protein</fullName>
    </submittedName>
</protein>
<gene>
    <name evidence="1" type="ORF">BJZ21_000225</name>
</gene>
<dbReference type="Proteomes" id="UP000535511">
    <property type="component" value="Unassembled WGS sequence"/>
</dbReference>
<dbReference type="RefSeq" id="WP_179662070.1">
    <property type="nucleotide sequence ID" value="NZ_JACCBG010000001.1"/>
</dbReference>
<accession>A0A7Y9E392</accession>
<name>A0A7Y9E392_9ACTN</name>
<evidence type="ECO:0000313" key="1">
    <source>
        <dbReference type="EMBL" id="NYD40142.1"/>
    </source>
</evidence>
<reference evidence="1 2" key="1">
    <citation type="submission" date="2020-07" db="EMBL/GenBank/DDBJ databases">
        <title>Sequencing the genomes of 1000 actinobacteria strains.</title>
        <authorList>
            <person name="Klenk H.-P."/>
        </authorList>
    </citation>
    <scope>NUCLEOTIDE SEQUENCE [LARGE SCALE GENOMIC DNA]</scope>
    <source>
        <strain evidence="1 2">DSM 21350</strain>
    </source>
</reference>
<keyword evidence="2" id="KW-1185">Reference proteome</keyword>
<organism evidence="1 2">
    <name type="scientific">Nocardioides panaciterrulae</name>
    <dbReference type="NCBI Taxonomy" id="661492"/>
    <lineage>
        <taxon>Bacteria</taxon>
        <taxon>Bacillati</taxon>
        <taxon>Actinomycetota</taxon>
        <taxon>Actinomycetes</taxon>
        <taxon>Propionibacteriales</taxon>
        <taxon>Nocardioidaceae</taxon>
        <taxon>Nocardioides</taxon>
    </lineage>
</organism>
<evidence type="ECO:0000313" key="2">
    <source>
        <dbReference type="Proteomes" id="UP000535511"/>
    </source>
</evidence>
<comment type="caution">
    <text evidence="1">The sequence shown here is derived from an EMBL/GenBank/DDBJ whole genome shotgun (WGS) entry which is preliminary data.</text>
</comment>
<sequence length="47" mass="5437">MTAQLGPEQATRLHRAEDRWLALCAVRLRRSPSRRPVRGTRGRKAVR</sequence>
<dbReference type="EMBL" id="JACCBG010000001">
    <property type="protein sequence ID" value="NYD40142.1"/>
    <property type="molecule type" value="Genomic_DNA"/>
</dbReference>